<evidence type="ECO:0000256" key="9">
    <source>
        <dbReference type="ARBA" id="ARBA00022984"/>
    </source>
</evidence>
<dbReference type="GO" id="GO:0008955">
    <property type="term" value="F:peptidoglycan glycosyltransferase activity"/>
    <property type="evidence" value="ECO:0007669"/>
    <property type="project" value="UniProtKB-EC"/>
</dbReference>
<evidence type="ECO:0000256" key="18">
    <source>
        <dbReference type="ARBA" id="ARBA00041418"/>
    </source>
</evidence>
<reference evidence="24" key="1">
    <citation type="submission" date="2018-02" db="EMBL/GenBank/DDBJ databases">
        <authorList>
            <person name="Hausmann B."/>
        </authorList>
    </citation>
    <scope>NUCLEOTIDE SEQUENCE [LARGE SCALE GENOMIC DNA]</scope>
    <source>
        <strain evidence="24">Peat soil MAG SbF1</strain>
    </source>
</reference>
<dbReference type="GO" id="GO:0009252">
    <property type="term" value="P:peptidoglycan biosynthetic process"/>
    <property type="evidence" value="ECO:0007669"/>
    <property type="project" value="UniProtKB-KW"/>
</dbReference>
<evidence type="ECO:0000256" key="12">
    <source>
        <dbReference type="ARBA" id="ARBA00023306"/>
    </source>
</evidence>
<keyword evidence="11 22" id="KW-0472">Membrane</keyword>
<feature type="transmembrane region" description="Helical" evidence="22">
    <location>
        <begin position="281"/>
        <end position="302"/>
    </location>
</feature>
<dbReference type="GO" id="GO:0051301">
    <property type="term" value="P:cell division"/>
    <property type="evidence" value="ECO:0007669"/>
    <property type="project" value="UniProtKB-KW"/>
</dbReference>
<dbReference type="GO" id="GO:0008360">
    <property type="term" value="P:regulation of cell shape"/>
    <property type="evidence" value="ECO:0007669"/>
    <property type="project" value="UniProtKB-KW"/>
</dbReference>
<keyword evidence="10 22" id="KW-1133">Transmembrane helix</keyword>
<evidence type="ECO:0000256" key="11">
    <source>
        <dbReference type="ARBA" id="ARBA00023136"/>
    </source>
</evidence>
<proteinExistence type="inferred from homology"/>
<evidence type="ECO:0000256" key="8">
    <source>
        <dbReference type="ARBA" id="ARBA00022960"/>
    </source>
</evidence>
<evidence type="ECO:0000256" key="5">
    <source>
        <dbReference type="ARBA" id="ARBA00022676"/>
    </source>
</evidence>
<feature type="transmembrane region" description="Helical" evidence="22">
    <location>
        <begin position="347"/>
        <end position="368"/>
    </location>
</feature>
<keyword evidence="13" id="KW-0961">Cell wall biogenesis/degradation</keyword>
<dbReference type="AlphaFoldDB" id="A0A2U3KZX5"/>
<dbReference type="EMBL" id="OMOF01000246">
    <property type="protein sequence ID" value="SPF45099.1"/>
    <property type="molecule type" value="Genomic_DNA"/>
</dbReference>
<evidence type="ECO:0000256" key="7">
    <source>
        <dbReference type="ARBA" id="ARBA00022692"/>
    </source>
</evidence>
<keyword evidence="12" id="KW-0131">Cell cycle</keyword>
<evidence type="ECO:0000313" key="24">
    <source>
        <dbReference type="Proteomes" id="UP000238916"/>
    </source>
</evidence>
<dbReference type="InterPro" id="IPR013437">
    <property type="entry name" value="FtsW"/>
</dbReference>
<evidence type="ECO:0000256" key="4">
    <source>
        <dbReference type="ARBA" id="ARBA00022618"/>
    </source>
</evidence>
<accession>A0A2U3KZX5</accession>
<comment type="subcellular location">
    <subcellularLocation>
        <location evidence="1">Cell membrane</location>
        <topology evidence="1">Multi-pass membrane protein</topology>
    </subcellularLocation>
</comment>
<dbReference type="PANTHER" id="PTHR30474:SF2">
    <property type="entry name" value="PEPTIDOGLYCAN GLYCOSYLTRANSFERASE FTSW-RELATED"/>
    <property type="match status" value="1"/>
</dbReference>
<feature type="transmembrane region" description="Helical" evidence="22">
    <location>
        <begin position="143"/>
        <end position="161"/>
    </location>
</feature>
<evidence type="ECO:0000256" key="6">
    <source>
        <dbReference type="ARBA" id="ARBA00022679"/>
    </source>
</evidence>
<organism evidence="23 24">
    <name type="scientific">Candidatus Desulfosporosinus infrequens</name>
    <dbReference type="NCBI Taxonomy" id="2043169"/>
    <lineage>
        <taxon>Bacteria</taxon>
        <taxon>Bacillati</taxon>
        <taxon>Bacillota</taxon>
        <taxon>Clostridia</taxon>
        <taxon>Eubacteriales</taxon>
        <taxon>Desulfitobacteriaceae</taxon>
        <taxon>Desulfosporosinus</taxon>
    </lineage>
</organism>
<keyword evidence="6" id="KW-0808">Transferase</keyword>
<dbReference type="Pfam" id="PF01098">
    <property type="entry name" value="FTSW_RODA_SPOVE"/>
    <property type="match status" value="1"/>
</dbReference>
<evidence type="ECO:0000256" key="10">
    <source>
        <dbReference type="ARBA" id="ARBA00022989"/>
    </source>
</evidence>
<evidence type="ECO:0000256" key="19">
    <source>
        <dbReference type="ARBA" id="ARBA00044770"/>
    </source>
</evidence>
<comment type="pathway">
    <text evidence="2">Cell wall biogenesis; peptidoglycan biosynthesis.</text>
</comment>
<feature type="transmembrane region" description="Helical" evidence="22">
    <location>
        <begin position="189"/>
        <end position="207"/>
    </location>
</feature>
<evidence type="ECO:0000256" key="17">
    <source>
        <dbReference type="ARBA" id="ARBA00041185"/>
    </source>
</evidence>
<feature type="transmembrane region" description="Helical" evidence="22">
    <location>
        <begin position="44"/>
        <end position="64"/>
    </location>
</feature>
<dbReference type="PROSITE" id="PS00428">
    <property type="entry name" value="FTSW_RODA_SPOVE"/>
    <property type="match status" value="1"/>
</dbReference>
<evidence type="ECO:0000256" key="15">
    <source>
        <dbReference type="ARBA" id="ARBA00033270"/>
    </source>
</evidence>
<dbReference type="GO" id="GO:0015648">
    <property type="term" value="F:lipid-linked peptidoglycan transporter activity"/>
    <property type="evidence" value="ECO:0007669"/>
    <property type="project" value="TreeGrafter"/>
</dbReference>
<dbReference type="InterPro" id="IPR001182">
    <property type="entry name" value="FtsW/RodA"/>
</dbReference>
<dbReference type="GO" id="GO:0071555">
    <property type="term" value="P:cell wall organization"/>
    <property type="evidence" value="ECO:0007669"/>
    <property type="project" value="UniProtKB-KW"/>
</dbReference>
<dbReference type="GO" id="GO:0005886">
    <property type="term" value="C:plasma membrane"/>
    <property type="evidence" value="ECO:0007669"/>
    <property type="project" value="UniProtKB-SubCell"/>
</dbReference>
<comment type="catalytic activity">
    <reaction evidence="20">
        <text>[GlcNAc-(1-&gt;4)-Mur2Ac(oyl-L-Ala-gamma-D-Glu-L-Lys-D-Ala-D-Ala)](n)-di-trans,octa-cis-undecaprenyl diphosphate + beta-D-GlcNAc-(1-&gt;4)-Mur2Ac(oyl-L-Ala-gamma-D-Glu-L-Lys-D-Ala-D-Ala)-di-trans,octa-cis-undecaprenyl diphosphate = [GlcNAc-(1-&gt;4)-Mur2Ac(oyl-L-Ala-gamma-D-Glu-L-Lys-D-Ala-D-Ala)](n+1)-di-trans,octa-cis-undecaprenyl diphosphate + di-trans,octa-cis-undecaprenyl diphosphate + H(+)</text>
        <dbReference type="Rhea" id="RHEA:23708"/>
        <dbReference type="Rhea" id="RHEA-COMP:9602"/>
        <dbReference type="Rhea" id="RHEA-COMP:9603"/>
        <dbReference type="ChEBI" id="CHEBI:15378"/>
        <dbReference type="ChEBI" id="CHEBI:58405"/>
        <dbReference type="ChEBI" id="CHEBI:60033"/>
        <dbReference type="ChEBI" id="CHEBI:78435"/>
        <dbReference type="EC" id="2.4.99.28"/>
    </reaction>
</comment>
<feature type="transmembrane region" description="Helical" evidence="22">
    <location>
        <begin position="314"/>
        <end position="341"/>
    </location>
</feature>
<evidence type="ECO:0000256" key="21">
    <source>
        <dbReference type="ARBA" id="ARBA00049966"/>
    </source>
</evidence>
<keyword evidence="7 22" id="KW-0812">Transmembrane</keyword>
<keyword evidence="9" id="KW-0573">Peptidoglycan synthesis</keyword>
<evidence type="ECO:0000256" key="1">
    <source>
        <dbReference type="ARBA" id="ARBA00004651"/>
    </source>
</evidence>
<dbReference type="NCBIfam" id="TIGR02614">
    <property type="entry name" value="ftsW"/>
    <property type="match status" value="1"/>
</dbReference>
<evidence type="ECO:0000256" key="3">
    <source>
        <dbReference type="ARBA" id="ARBA00022475"/>
    </source>
</evidence>
<keyword evidence="4" id="KW-0132">Cell division</keyword>
<evidence type="ECO:0000256" key="13">
    <source>
        <dbReference type="ARBA" id="ARBA00023316"/>
    </source>
</evidence>
<gene>
    <name evidence="23" type="ORF">SBF1_320026</name>
</gene>
<protein>
    <recommendedName>
        <fullName evidence="17">Probable peptidoglycan glycosyltransferase FtsW</fullName>
        <ecNumber evidence="19">2.4.99.28</ecNumber>
    </recommendedName>
    <alternativeName>
        <fullName evidence="18">Cell division protein FtsW</fullName>
    </alternativeName>
    <alternativeName>
        <fullName evidence="15">Cell wall polymerase</fullName>
    </alternativeName>
    <alternativeName>
        <fullName evidence="14">Peptidoglycan polymerase</fullName>
    </alternativeName>
</protein>
<keyword evidence="8" id="KW-0133">Cell shape</keyword>
<evidence type="ECO:0000256" key="20">
    <source>
        <dbReference type="ARBA" id="ARBA00049902"/>
    </source>
</evidence>
<dbReference type="Proteomes" id="UP000238916">
    <property type="component" value="Unassembled WGS sequence"/>
</dbReference>
<dbReference type="OrthoDB" id="9812661at2"/>
<evidence type="ECO:0000256" key="14">
    <source>
        <dbReference type="ARBA" id="ARBA00032370"/>
    </source>
</evidence>
<dbReference type="InterPro" id="IPR018365">
    <property type="entry name" value="Cell_cycle_FtsW-rel_CS"/>
</dbReference>
<comment type="similarity">
    <text evidence="16">Belongs to the SEDS family. FtsW subfamily.</text>
</comment>
<evidence type="ECO:0000256" key="22">
    <source>
        <dbReference type="SAM" id="Phobius"/>
    </source>
</evidence>
<dbReference type="GO" id="GO:0032153">
    <property type="term" value="C:cell division site"/>
    <property type="evidence" value="ECO:0007669"/>
    <property type="project" value="TreeGrafter"/>
</dbReference>
<feature type="transmembrane region" description="Helical" evidence="22">
    <location>
        <begin position="76"/>
        <end position="94"/>
    </location>
</feature>
<name>A0A2U3KZX5_9FIRM</name>
<dbReference type="PANTHER" id="PTHR30474">
    <property type="entry name" value="CELL CYCLE PROTEIN"/>
    <property type="match status" value="1"/>
</dbReference>
<keyword evidence="3" id="KW-1003">Cell membrane</keyword>
<comment type="function">
    <text evidence="21">Peptidoglycan polymerase that is essential for cell division.</text>
</comment>
<keyword evidence="5" id="KW-0328">Glycosyltransferase</keyword>
<evidence type="ECO:0000256" key="16">
    <source>
        <dbReference type="ARBA" id="ARBA00038053"/>
    </source>
</evidence>
<dbReference type="EC" id="2.4.99.28" evidence="19"/>
<feature type="transmembrane region" description="Helical" evidence="22">
    <location>
        <begin position="106"/>
        <end position="131"/>
    </location>
</feature>
<evidence type="ECO:0000313" key="23">
    <source>
        <dbReference type="EMBL" id="SPF45099.1"/>
    </source>
</evidence>
<evidence type="ECO:0000256" key="2">
    <source>
        <dbReference type="ARBA" id="ARBA00004752"/>
    </source>
</evidence>
<feature type="transmembrane region" description="Helical" evidence="22">
    <location>
        <begin position="12"/>
        <end position="38"/>
    </location>
</feature>
<sequence>MAKRQSALPIDFPILFLTLTLLAFGLIMVLSSGAVLGFNASQNTYFYVFQQMKWVLIGIFFAFVAIRVPYAFWRRFAGFGVLISLGLLIAVIFTDKGIATQGSARWIKVVGITIQPSEITKLALVLFYAHVLDRYPVIKGKGWHTPLGILIPVSTLVLALVYKQPDLGTTMVIALTSAVMLLQTEISTLWFVLAGPTFGLPLFYLIYRTKDQPTHYQWDRILAWLNPWKYAANIGYQITNAEIAFGSGGLFGVGLGRSLQKYGFLPENHTDMIFAMVGEELGLAGTLLLVFLFIALYARAYYVVRECPDRFGRLLGFGLTSTLAIQTTINLGVVTGVLPVTGITLPLISYGGSSLVITLTELGLLLNLSRFRTKAPTYPVKNLPKITV</sequence>